<dbReference type="SUPFAM" id="SSF47384">
    <property type="entry name" value="Homodimeric domain of signal transducing histidine kinase"/>
    <property type="match status" value="1"/>
</dbReference>
<dbReference type="Proteomes" id="UP000248326">
    <property type="component" value="Unassembled WGS sequence"/>
</dbReference>
<dbReference type="Pfam" id="PF01590">
    <property type="entry name" value="GAF"/>
    <property type="match status" value="1"/>
</dbReference>
<evidence type="ECO:0000256" key="1">
    <source>
        <dbReference type="ARBA" id="ARBA00000085"/>
    </source>
</evidence>
<dbReference type="EMBL" id="QJSX01000007">
    <property type="protein sequence ID" value="PYE53772.1"/>
    <property type="molecule type" value="Genomic_DNA"/>
</dbReference>
<dbReference type="Pfam" id="PF08448">
    <property type="entry name" value="PAS_4"/>
    <property type="match status" value="1"/>
</dbReference>
<dbReference type="Gene3D" id="3.30.565.10">
    <property type="entry name" value="Histidine kinase-like ATPase, C-terminal domain"/>
    <property type="match status" value="1"/>
</dbReference>
<dbReference type="GO" id="GO:0030295">
    <property type="term" value="F:protein kinase activator activity"/>
    <property type="evidence" value="ECO:0007669"/>
    <property type="project" value="TreeGrafter"/>
</dbReference>
<dbReference type="InterPro" id="IPR003018">
    <property type="entry name" value="GAF"/>
</dbReference>
<dbReference type="InterPro" id="IPR003594">
    <property type="entry name" value="HATPase_dom"/>
</dbReference>
<gene>
    <name evidence="9" type="ORF">DES52_10730</name>
</gene>
<comment type="caution">
    <text evidence="9">The sequence shown here is derived from an EMBL/GenBank/DDBJ whole genome shotgun (WGS) entry which is preliminary data.</text>
</comment>
<dbReference type="AlphaFoldDB" id="A0A318S9K9"/>
<evidence type="ECO:0000256" key="5">
    <source>
        <dbReference type="ARBA" id="ARBA00022777"/>
    </source>
</evidence>
<keyword evidence="7" id="KW-0175">Coiled coil</keyword>
<evidence type="ECO:0000256" key="7">
    <source>
        <dbReference type="SAM" id="Coils"/>
    </source>
</evidence>
<evidence type="ECO:0000256" key="2">
    <source>
        <dbReference type="ARBA" id="ARBA00012438"/>
    </source>
</evidence>
<dbReference type="SMART" id="SM00387">
    <property type="entry name" value="HATPase_c"/>
    <property type="match status" value="1"/>
</dbReference>
<feature type="coiled-coil region" evidence="7">
    <location>
        <begin position="639"/>
        <end position="666"/>
    </location>
</feature>
<evidence type="ECO:0000259" key="8">
    <source>
        <dbReference type="PROSITE" id="PS50109"/>
    </source>
</evidence>
<dbReference type="SUPFAM" id="SSF55785">
    <property type="entry name" value="PYP-like sensor domain (PAS domain)"/>
    <property type="match status" value="1"/>
</dbReference>
<dbReference type="FunFam" id="3.30.565.10:FF:000006">
    <property type="entry name" value="Sensor histidine kinase WalK"/>
    <property type="match status" value="1"/>
</dbReference>
<dbReference type="SUPFAM" id="SSF55781">
    <property type="entry name" value="GAF domain-like"/>
    <property type="match status" value="3"/>
</dbReference>
<evidence type="ECO:0000256" key="4">
    <source>
        <dbReference type="ARBA" id="ARBA00022679"/>
    </source>
</evidence>
<dbReference type="GO" id="GO:0000155">
    <property type="term" value="F:phosphorelay sensor kinase activity"/>
    <property type="evidence" value="ECO:0007669"/>
    <property type="project" value="InterPro"/>
</dbReference>
<dbReference type="Gene3D" id="3.30.450.40">
    <property type="match status" value="3"/>
</dbReference>
<dbReference type="SMART" id="SM00388">
    <property type="entry name" value="HisKA"/>
    <property type="match status" value="1"/>
</dbReference>
<dbReference type="GO" id="GO:0007234">
    <property type="term" value="P:osmosensory signaling via phosphorelay pathway"/>
    <property type="evidence" value="ECO:0007669"/>
    <property type="project" value="TreeGrafter"/>
</dbReference>
<dbReference type="InterPro" id="IPR003661">
    <property type="entry name" value="HisK_dim/P_dom"/>
</dbReference>
<dbReference type="OrthoDB" id="53662at2"/>
<keyword evidence="5" id="KW-0418">Kinase</keyword>
<dbReference type="PANTHER" id="PTHR42878:SF15">
    <property type="entry name" value="BACTERIOPHYTOCHROME"/>
    <property type="match status" value="1"/>
</dbReference>
<dbReference type="InterPro" id="IPR013656">
    <property type="entry name" value="PAS_4"/>
</dbReference>
<reference evidence="9 10" key="1">
    <citation type="submission" date="2018-06" db="EMBL/GenBank/DDBJ databases">
        <title>Genomic Encyclopedia of Type Strains, Phase IV (KMG-IV): sequencing the most valuable type-strain genomes for metagenomic binning, comparative biology and taxonomic classification.</title>
        <authorList>
            <person name="Goeker M."/>
        </authorList>
    </citation>
    <scope>NUCLEOTIDE SEQUENCE [LARGE SCALE GENOMIC DNA]</scope>
    <source>
        <strain evidence="9 10">DSM 18048</strain>
    </source>
</reference>
<keyword evidence="10" id="KW-1185">Reference proteome</keyword>
<feature type="domain" description="Histidine kinase" evidence="8">
    <location>
        <begin position="666"/>
        <end position="882"/>
    </location>
</feature>
<evidence type="ECO:0000256" key="3">
    <source>
        <dbReference type="ARBA" id="ARBA00022553"/>
    </source>
</evidence>
<dbReference type="PANTHER" id="PTHR42878">
    <property type="entry name" value="TWO-COMPONENT HISTIDINE KINASE"/>
    <property type="match status" value="1"/>
</dbReference>
<dbReference type="InterPro" id="IPR036097">
    <property type="entry name" value="HisK_dim/P_sf"/>
</dbReference>
<dbReference type="Pfam" id="PF00512">
    <property type="entry name" value="HisKA"/>
    <property type="match status" value="1"/>
</dbReference>
<dbReference type="SUPFAM" id="SSF55874">
    <property type="entry name" value="ATPase domain of HSP90 chaperone/DNA topoisomerase II/histidine kinase"/>
    <property type="match status" value="1"/>
</dbReference>
<keyword evidence="3" id="KW-0597">Phosphoprotein</keyword>
<name>A0A318S9K9_9DEIO</name>
<evidence type="ECO:0000313" key="9">
    <source>
        <dbReference type="EMBL" id="PYE53772.1"/>
    </source>
</evidence>
<protein>
    <recommendedName>
        <fullName evidence="2">histidine kinase</fullName>
        <ecNumber evidence="2">2.7.13.3</ecNumber>
    </recommendedName>
</protein>
<sequence length="882" mass="97320">MTDPNNPTALLDAIQDVLYAVDQEFRFTFINAAAQRTLNLTPDALGRTLSEVLPQAATGQGYPLLLRAIQEQRPTHFEVYSPVRRRWIRVDAYPWNGGLIVYQHDIHERHQAEEHARALTTVSMHLQHAVTPREVASLLVQVVPAALGAEVVVVALLDEDGEQMRSVAATGLDEGQQRRWSEFPLTAPVPIAVTAREGRAVFVPTREDARRDYPALLNAIHPHEAWAALPLRVEDRTFGGLGLSFPTPRLFDEAERAFLHAVAAQAAQALERVRLLEAESRAREYGAFLTRASGELAASLDLPTTLKNLTRLAVPDLADWCAVYVPDGEELRVLAMAHQDPAKVELLRDTITAVPLRLDASGGAPQVLRTGEPFFVPVVTTAMIDALGRDPQHTRQLHTLGLRSYMGVPMVAHGHTLGVLAFALAETERHYDAEDLKFALELARRAGVALDHARLYGEAQAWAATLERTVADRTAELAARTRALEAFGVLSRDLATETDRVKLVTRAQEILLSLLPHAVAAYFEQQAGRWKLRCLTGELPDEAFKAALEVGLERGQAPSFDTPFDTNTPLYLNAFNPQPRHVRPESVAQLKSVASLPVGAGEHLYGVLVIALYEQHGWTAVDRVVLETALSKLRLALERAEAVEDLARRTRELEEVNAELDAFTATVSHDLRAPLRHLQSFSLLLRRALGDEVPERALRPLGMIESSSARLSVLVEALLSFARMSRQALRMQDVDLNDLVRLAVEDLHLDVTGQKVEWRIAPLPVVRGDAVLLRQVLVNLLGNAVKYSAGREQPIVTVDARETPSEESGEVVLRVQDNGVGYDPKLGDKLFGMFARLHRVDEYEGSGIGLATVRRVVQRHGGRVWAQSTPGEGATFYVALPR</sequence>
<dbReference type="SMART" id="SM00091">
    <property type="entry name" value="PAS"/>
    <property type="match status" value="1"/>
</dbReference>
<dbReference type="InterPro" id="IPR036890">
    <property type="entry name" value="HATPase_C_sf"/>
</dbReference>
<dbReference type="PROSITE" id="PS50109">
    <property type="entry name" value="HIS_KIN"/>
    <property type="match status" value="1"/>
</dbReference>
<evidence type="ECO:0000313" key="10">
    <source>
        <dbReference type="Proteomes" id="UP000248326"/>
    </source>
</evidence>
<dbReference type="CDD" id="cd00082">
    <property type="entry name" value="HisKA"/>
    <property type="match status" value="1"/>
</dbReference>
<organism evidence="9 10">
    <name type="scientific">Deinococcus yavapaiensis KR-236</name>
    <dbReference type="NCBI Taxonomy" id="694435"/>
    <lineage>
        <taxon>Bacteria</taxon>
        <taxon>Thermotogati</taxon>
        <taxon>Deinococcota</taxon>
        <taxon>Deinococci</taxon>
        <taxon>Deinococcales</taxon>
        <taxon>Deinococcaceae</taxon>
        <taxon>Deinococcus</taxon>
    </lineage>
</organism>
<dbReference type="GO" id="GO:0016020">
    <property type="term" value="C:membrane"/>
    <property type="evidence" value="ECO:0007669"/>
    <property type="project" value="UniProtKB-SubCell"/>
</dbReference>
<dbReference type="GO" id="GO:0000156">
    <property type="term" value="F:phosphorelay response regulator activity"/>
    <property type="evidence" value="ECO:0007669"/>
    <property type="project" value="TreeGrafter"/>
</dbReference>
<dbReference type="InterPro" id="IPR050351">
    <property type="entry name" value="BphY/WalK/GraS-like"/>
</dbReference>
<dbReference type="Pfam" id="PF13185">
    <property type="entry name" value="GAF_2"/>
    <property type="match status" value="1"/>
</dbReference>
<keyword evidence="4" id="KW-0808">Transferase</keyword>
<accession>A0A318S9K9</accession>
<dbReference type="SMART" id="SM00065">
    <property type="entry name" value="GAF"/>
    <property type="match status" value="3"/>
</dbReference>
<dbReference type="InterPro" id="IPR029016">
    <property type="entry name" value="GAF-like_dom_sf"/>
</dbReference>
<dbReference type="InterPro" id="IPR000014">
    <property type="entry name" value="PAS"/>
</dbReference>
<proteinExistence type="predicted"/>
<dbReference type="InterPro" id="IPR005467">
    <property type="entry name" value="His_kinase_dom"/>
</dbReference>
<dbReference type="RefSeq" id="WP_110886684.1">
    <property type="nucleotide sequence ID" value="NZ_QJSX01000007.1"/>
</dbReference>
<dbReference type="Pfam" id="PF02518">
    <property type="entry name" value="HATPase_c"/>
    <property type="match status" value="1"/>
</dbReference>
<dbReference type="PRINTS" id="PR00344">
    <property type="entry name" value="BCTRLSENSOR"/>
</dbReference>
<dbReference type="EC" id="2.7.13.3" evidence="2"/>
<dbReference type="Gene3D" id="3.30.450.20">
    <property type="entry name" value="PAS domain"/>
    <property type="match status" value="1"/>
</dbReference>
<evidence type="ECO:0000256" key="6">
    <source>
        <dbReference type="ARBA" id="ARBA00023136"/>
    </source>
</evidence>
<dbReference type="InterPro" id="IPR035965">
    <property type="entry name" value="PAS-like_dom_sf"/>
</dbReference>
<dbReference type="InterPro" id="IPR004358">
    <property type="entry name" value="Sig_transdc_His_kin-like_C"/>
</dbReference>
<keyword evidence="6" id="KW-0472">Membrane</keyword>
<comment type="catalytic activity">
    <reaction evidence="1">
        <text>ATP + protein L-histidine = ADP + protein N-phospho-L-histidine.</text>
        <dbReference type="EC" id="2.7.13.3"/>
    </reaction>
</comment>
<dbReference type="CDD" id="cd00130">
    <property type="entry name" value="PAS"/>
    <property type="match status" value="1"/>
</dbReference>
<dbReference type="Gene3D" id="1.10.287.130">
    <property type="match status" value="1"/>
</dbReference>